<accession>A0A4R2ETA0</accession>
<evidence type="ECO:0000256" key="1">
    <source>
        <dbReference type="ARBA" id="ARBA00004651"/>
    </source>
</evidence>
<dbReference type="PANTHER" id="PTHR47371:SF3">
    <property type="entry name" value="PHOSPHOGLYCEROL TRANSFERASE I"/>
    <property type="match status" value="1"/>
</dbReference>
<keyword evidence="4 6" id="KW-1133">Transmembrane helix</keyword>
<evidence type="ECO:0000313" key="8">
    <source>
        <dbReference type="EMBL" id="TCN72283.1"/>
    </source>
</evidence>
<dbReference type="Pfam" id="PF00884">
    <property type="entry name" value="Sulfatase"/>
    <property type="match status" value="1"/>
</dbReference>
<keyword evidence="2" id="KW-1003">Cell membrane</keyword>
<evidence type="ECO:0000256" key="5">
    <source>
        <dbReference type="ARBA" id="ARBA00023136"/>
    </source>
</evidence>
<evidence type="ECO:0000256" key="4">
    <source>
        <dbReference type="ARBA" id="ARBA00022989"/>
    </source>
</evidence>
<dbReference type="CDD" id="cd16015">
    <property type="entry name" value="LTA_synthase"/>
    <property type="match status" value="1"/>
</dbReference>
<comment type="caution">
    <text evidence="8">The sequence shown here is derived from an EMBL/GenBank/DDBJ whole genome shotgun (WGS) entry which is preliminary data.</text>
</comment>
<sequence length="676" mass="76868">MEKGNVSNIHRLVKASYRYFNNVLALLLVFWLIRLFDVFVLAKAFAFPSGLRNSHLLGILYDTYFVLKVAGLFLLPYLLLTFLRMRIAQVLFVVSGVLLVMVNLVLVLYFATTKIMLGSDLFGYSMYDIQETLQSTSSLSIVNTIPFFAFPILYIALHHYISRIKPPNVVYYIFYPIVGVVLLTSGYSVANASSFKSSFEASLATNKFGYFARKTSDYIKEIEELENAKKGKLVDDYTSLMVNSKDYVSKEYPLLRKDNTPDVLSPFFDTTKVKPNIVFIFVESLGRAYSGEGAELGSYTPFLDSLARRGLYFENFLSTGGRTFAIFPSLLGSLPLVSRGFMERANSTPNHNTLLTILQANGYNSNFVYGGDSKFDNMRQFLERENIGRIVDSKNFGPKFKKMPPAKGGFSWGYGDNDILTKLIELQDPKASEPSVSIALTLSIHDPFLVTNQKAYYRRFEQILKDSSIPDSKKEFVAKYGQQLSTVLYFDESLRQFFKKFERLPSFKNTIFIITGDHRMPEIPISTQIDRFRVPFLIYSPMLTRSARFSSVSSHFDVAPSLIALLRSKNDMRLPKLVHWVGSGLDTSRSFRNIHSIPLMENKNEETCFLDGLNFIAMEKLYTITPRLGLVEVENPKMLDDMVRKLATIKRRSEFVCSNNKVMPDSLLVTSSVVKK</sequence>
<feature type="transmembrane region" description="Helical" evidence="6">
    <location>
        <begin position="169"/>
        <end position="190"/>
    </location>
</feature>
<evidence type="ECO:0000256" key="3">
    <source>
        <dbReference type="ARBA" id="ARBA00022692"/>
    </source>
</evidence>
<dbReference type="PANTHER" id="PTHR47371">
    <property type="entry name" value="LIPOTEICHOIC ACID SYNTHASE"/>
    <property type="match status" value="1"/>
</dbReference>
<feature type="transmembrane region" description="Helical" evidence="6">
    <location>
        <begin position="65"/>
        <end position="83"/>
    </location>
</feature>
<evidence type="ECO:0000313" key="9">
    <source>
        <dbReference type="Proteomes" id="UP000294830"/>
    </source>
</evidence>
<evidence type="ECO:0000259" key="7">
    <source>
        <dbReference type="Pfam" id="PF00884"/>
    </source>
</evidence>
<name>A0A4R2ETA0_9BACT</name>
<dbReference type="InterPro" id="IPR050448">
    <property type="entry name" value="OpgB/LTA_synthase_biosynth"/>
</dbReference>
<keyword evidence="5 6" id="KW-0472">Membrane</keyword>
<feature type="transmembrane region" description="Helical" evidence="6">
    <location>
        <begin position="90"/>
        <end position="112"/>
    </location>
</feature>
<dbReference type="Gene3D" id="3.40.720.10">
    <property type="entry name" value="Alkaline Phosphatase, subunit A"/>
    <property type="match status" value="1"/>
</dbReference>
<dbReference type="InterPro" id="IPR017850">
    <property type="entry name" value="Alkaline_phosphatase_core_sf"/>
</dbReference>
<dbReference type="RefSeq" id="WP_131838338.1">
    <property type="nucleotide sequence ID" value="NZ_SLWB01000002.1"/>
</dbReference>
<dbReference type="OrthoDB" id="9777768at2"/>
<feature type="domain" description="Sulfatase N-terminal" evidence="7">
    <location>
        <begin position="275"/>
        <end position="566"/>
    </location>
</feature>
<organism evidence="8 9">
    <name type="scientific">Acetobacteroides hydrogenigenes</name>
    <dbReference type="NCBI Taxonomy" id="979970"/>
    <lineage>
        <taxon>Bacteria</taxon>
        <taxon>Pseudomonadati</taxon>
        <taxon>Bacteroidota</taxon>
        <taxon>Bacteroidia</taxon>
        <taxon>Bacteroidales</taxon>
        <taxon>Rikenellaceae</taxon>
        <taxon>Acetobacteroides</taxon>
    </lineage>
</organism>
<dbReference type="GO" id="GO:0005886">
    <property type="term" value="C:plasma membrane"/>
    <property type="evidence" value="ECO:0007669"/>
    <property type="project" value="UniProtKB-SubCell"/>
</dbReference>
<dbReference type="AlphaFoldDB" id="A0A4R2ETA0"/>
<keyword evidence="9" id="KW-1185">Reference proteome</keyword>
<dbReference type="SUPFAM" id="SSF53649">
    <property type="entry name" value="Alkaline phosphatase-like"/>
    <property type="match status" value="1"/>
</dbReference>
<comment type="subcellular location">
    <subcellularLocation>
        <location evidence="1">Cell membrane</location>
        <topology evidence="1">Multi-pass membrane protein</topology>
    </subcellularLocation>
</comment>
<evidence type="ECO:0000256" key="6">
    <source>
        <dbReference type="SAM" id="Phobius"/>
    </source>
</evidence>
<proteinExistence type="predicted"/>
<reference evidence="8 9" key="1">
    <citation type="submission" date="2019-03" db="EMBL/GenBank/DDBJ databases">
        <title>Genomic Encyclopedia of Archaeal and Bacterial Type Strains, Phase II (KMG-II): from individual species to whole genera.</title>
        <authorList>
            <person name="Goeker M."/>
        </authorList>
    </citation>
    <scope>NUCLEOTIDE SEQUENCE [LARGE SCALE GENOMIC DNA]</scope>
    <source>
        <strain evidence="8 9">RL-C</strain>
    </source>
</reference>
<feature type="transmembrane region" description="Helical" evidence="6">
    <location>
        <begin position="20"/>
        <end position="45"/>
    </location>
</feature>
<dbReference type="EMBL" id="SLWB01000002">
    <property type="protein sequence ID" value="TCN72283.1"/>
    <property type="molecule type" value="Genomic_DNA"/>
</dbReference>
<protein>
    <submittedName>
        <fullName evidence="8">Putative sulfatase</fullName>
    </submittedName>
</protein>
<feature type="transmembrane region" description="Helical" evidence="6">
    <location>
        <begin position="132"/>
        <end position="157"/>
    </location>
</feature>
<dbReference type="Proteomes" id="UP000294830">
    <property type="component" value="Unassembled WGS sequence"/>
</dbReference>
<gene>
    <name evidence="8" type="ORF">CLV25_102249</name>
</gene>
<evidence type="ECO:0000256" key="2">
    <source>
        <dbReference type="ARBA" id="ARBA00022475"/>
    </source>
</evidence>
<keyword evidence="3 6" id="KW-0812">Transmembrane</keyword>
<dbReference type="InterPro" id="IPR000917">
    <property type="entry name" value="Sulfatase_N"/>
</dbReference>